<dbReference type="Pfam" id="PF12802">
    <property type="entry name" value="MarR_2"/>
    <property type="match status" value="1"/>
</dbReference>
<dbReference type="InterPro" id="IPR036390">
    <property type="entry name" value="WH_DNA-bd_sf"/>
</dbReference>
<dbReference type="InterPro" id="IPR036388">
    <property type="entry name" value="WH-like_DNA-bd_sf"/>
</dbReference>
<sequence length="161" mass="17547">MAHPVIDPPALAEPPKLPRGCSNLRLRQADRLVSLHFDSVVQKATGLKTSQYTLLSHIAAMGPVRPADLAAAMALQPSTLTRNLQPLMAQGWVQMGPGADARSRSISLTDAGQAKRQKSQLAWKQAQLAFNQRMGTERVARLHALLDEVIQLMADTPETPR</sequence>
<protein>
    <recommendedName>
        <fullName evidence="1">HTH marR-type domain-containing protein</fullName>
    </recommendedName>
</protein>
<dbReference type="Gene3D" id="1.10.10.10">
    <property type="entry name" value="Winged helix-like DNA-binding domain superfamily/Winged helix DNA-binding domain"/>
    <property type="match status" value="1"/>
</dbReference>
<dbReference type="SUPFAM" id="SSF46785">
    <property type="entry name" value="Winged helix' DNA-binding domain"/>
    <property type="match status" value="1"/>
</dbReference>
<keyword evidence="3" id="KW-1185">Reference proteome</keyword>
<evidence type="ECO:0000259" key="1">
    <source>
        <dbReference type="PROSITE" id="PS50995"/>
    </source>
</evidence>
<dbReference type="PANTHER" id="PTHR33164">
    <property type="entry name" value="TRANSCRIPTIONAL REGULATOR, MARR FAMILY"/>
    <property type="match status" value="1"/>
</dbReference>
<dbReference type="SMART" id="SM00347">
    <property type="entry name" value="HTH_MARR"/>
    <property type="match status" value="1"/>
</dbReference>
<reference evidence="2 3" key="1">
    <citation type="journal article" date="2019" name="Int. J. Syst. Evol. Microbiol.">
        <title>The Global Catalogue of Microorganisms (GCM) 10K type strain sequencing project: providing services to taxonomists for standard genome sequencing and annotation.</title>
        <authorList>
            <consortium name="The Broad Institute Genomics Platform"/>
            <consortium name="The Broad Institute Genome Sequencing Center for Infectious Disease"/>
            <person name="Wu L."/>
            <person name="Ma J."/>
        </authorList>
    </citation>
    <scope>NUCLEOTIDE SEQUENCE [LARGE SCALE GENOMIC DNA]</scope>
    <source>
        <strain evidence="2 3">JCM 15503</strain>
    </source>
</reference>
<dbReference type="InterPro" id="IPR000835">
    <property type="entry name" value="HTH_MarR-typ"/>
</dbReference>
<comment type="caution">
    <text evidence="2">The sequence shown here is derived from an EMBL/GenBank/DDBJ whole genome shotgun (WGS) entry which is preliminary data.</text>
</comment>
<feature type="domain" description="HTH marR-type" evidence="1">
    <location>
        <begin position="19"/>
        <end position="151"/>
    </location>
</feature>
<evidence type="ECO:0000313" key="2">
    <source>
        <dbReference type="EMBL" id="GAA0764343.1"/>
    </source>
</evidence>
<proteinExistence type="predicted"/>
<dbReference type="InterPro" id="IPR039422">
    <property type="entry name" value="MarR/SlyA-like"/>
</dbReference>
<dbReference type="Proteomes" id="UP001500279">
    <property type="component" value="Unassembled WGS sequence"/>
</dbReference>
<gene>
    <name evidence="2" type="ORF">GCM10009107_50300</name>
</gene>
<dbReference type="RefSeq" id="WP_141291284.1">
    <property type="nucleotide sequence ID" value="NZ_JAJNKD010000003.1"/>
</dbReference>
<evidence type="ECO:0000313" key="3">
    <source>
        <dbReference type="Proteomes" id="UP001500279"/>
    </source>
</evidence>
<accession>A0ABN1KEE0</accession>
<dbReference type="EMBL" id="BAAAEW010000042">
    <property type="protein sequence ID" value="GAA0764343.1"/>
    <property type="molecule type" value="Genomic_DNA"/>
</dbReference>
<dbReference type="PROSITE" id="PS50995">
    <property type="entry name" value="HTH_MARR_2"/>
    <property type="match status" value="1"/>
</dbReference>
<organism evidence="2 3">
    <name type="scientific">Ideonella azotifigens</name>
    <dbReference type="NCBI Taxonomy" id="513160"/>
    <lineage>
        <taxon>Bacteria</taxon>
        <taxon>Pseudomonadati</taxon>
        <taxon>Pseudomonadota</taxon>
        <taxon>Betaproteobacteria</taxon>
        <taxon>Burkholderiales</taxon>
        <taxon>Sphaerotilaceae</taxon>
        <taxon>Ideonella</taxon>
    </lineage>
</organism>
<dbReference type="PANTHER" id="PTHR33164:SF105">
    <property type="entry name" value="TRANSCRIPTIONAL REPRESSOR PROTEIN-RELATED"/>
    <property type="match status" value="1"/>
</dbReference>
<name>A0ABN1KEE0_9BURK</name>